<keyword evidence="3" id="KW-1003">Cell membrane</keyword>
<comment type="subcellular location">
    <subcellularLocation>
        <location evidence="1">Cell membrane</location>
        <topology evidence="1">Peripheral membrane protein</topology>
    </subcellularLocation>
</comment>
<evidence type="ECO:0000256" key="1">
    <source>
        <dbReference type="ARBA" id="ARBA00004202"/>
    </source>
</evidence>
<dbReference type="InterPro" id="IPR017871">
    <property type="entry name" value="ABC_transporter-like_CS"/>
</dbReference>
<evidence type="ECO:0000256" key="3">
    <source>
        <dbReference type="ARBA" id="ARBA00022475"/>
    </source>
</evidence>
<keyword evidence="6" id="KW-0067">ATP-binding</keyword>
<dbReference type="Proteomes" id="UP000094296">
    <property type="component" value="Unassembled WGS sequence"/>
</dbReference>
<reference evidence="11 12" key="1">
    <citation type="submission" date="2016-09" db="EMBL/GenBank/DDBJ databases">
        <title>Draft genome sequence for the type strain of Desulfuribacillus alkaliarsenatis AHT28, an obligately anaerobic, sulfidogenic bacterium isolated from Russian soda lake sediments.</title>
        <authorList>
            <person name="Abin C.A."/>
            <person name="Hollibaugh J.T."/>
        </authorList>
    </citation>
    <scope>NUCLEOTIDE SEQUENCE [LARGE SCALE GENOMIC DNA]</scope>
    <source>
        <strain evidence="11 12">AHT28</strain>
    </source>
</reference>
<evidence type="ECO:0000256" key="8">
    <source>
        <dbReference type="ARBA" id="ARBA00023065"/>
    </source>
</evidence>
<dbReference type="OrthoDB" id="9787851at2"/>
<evidence type="ECO:0000256" key="2">
    <source>
        <dbReference type="ARBA" id="ARBA00022448"/>
    </source>
</evidence>
<dbReference type="InterPro" id="IPR003593">
    <property type="entry name" value="AAA+_ATPase"/>
</dbReference>
<dbReference type="EMBL" id="MIJE01000011">
    <property type="protein sequence ID" value="OEF97398.1"/>
    <property type="molecule type" value="Genomic_DNA"/>
</dbReference>
<dbReference type="InterPro" id="IPR051535">
    <property type="entry name" value="Siderophore_ABC-ATPase"/>
</dbReference>
<evidence type="ECO:0000313" key="12">
    <source>
        <dbReference type="Proteomes" id="UP000094296"/>
    </source>
</evidence>
<keyword evidence="2" id="KW-0813">Transport</keyword>
<dbReference type="GO" id="GO:0005524">
    <property type="term" value="F:ATP binding"/>
    <property type="evidence" value="ECO:0007669"/>
    <property type="project" value="UniProtKB-KW"/>
</dbReference>
<protein>
    <submittedName>
        <fullName evidence="11">ABC transporter</fullName>
    </submittedName>
</protein>
<evidence type="ECO:0000313" key="11">
    <source>
        <dbReference type="EMBL" id="OEF97398.1"/>
    </source>
</evidence>
<dbReference type="STRING" id="766136.BHF68_04095"/>
<dbReference type="GO" id="GO:0016887">
    <property type="term" value="F:ATP hydrolysis activity"/>
    <property type="evidence" value="ECO:0007669"/>
    <property type="project" value="InterPro"/>
</dbReference>
<dbReference type="SUPFAM" id="SSF52540">
    <property type="entry name" value="P-loop containing nucleoside triphosphate hydrolases"/>
    <property type="match status" value="1"/>
</dbReference>
<keyword evidence="9" id="KW-0472">Membrane</keyword>
<evidence type="ECO:0000256" key="4">
    <source>
        <dbReference type="ARBA" id="ARBA00022496"/>
    </source>
</evidence>
<dbReference type="GO" id="GO:0005886">
    <property type="term" value="C:plasma membrane"/>
    <property type="evidence" value="ECO:0007669"/>
    <property type="project" value="UniProtKB-SubCell"/>
</dbReference>
<dbReference type="AlphaFoldDB" id="A0A1E5G2W1"/>
<dbReference type="PROSITE" id="PS00211">
    <property type="entry name" value="ABC_TRANSPORTER_1"/>
    <property type="match status" value="1"/>
</dbReference>
<dbReference type="SMART" id="SM00382">
    <property type="entry name" value="AAA"/>
    <property type="match status" value="1"/>
</dbReference>
<accession>A0A1E5G2W1</accession>
<dbReference type="InterPro" id="IPR027417">
    <property type="entry name" value="P-loop_NTPase"/>
</dbReference>
<keyword evidence="8" id="KW-0406">Ion transport</keyword>
<feature type="domain" description="ABC transporter" evidence="10">
    <location>
        <begin position="4"/>
        <end position="240"/>
    </location>
</feature>
<dbReference type="GO" id="GO:0006826">
    <property type="term" value="P:iron ion transport"/>
    <property type="evidence" value="ECO:0007669"/>
    <property type="project" value="UniProtKB-KW"/>
</dbReference>
<dbReference type="RefSeq" id="WP_069642796.1">
    <property type="nucleotide sequence ID" value="NZ_MIJE01000011.1"/>
</dbReference>
<proteinExistence type="predicted"/>
<keyword evidence="4" id="KW-0410">Iron transport</keyword>
<keyword evidence="7" id="KW-0408">Iron</keyword>
<evidence type="ECO:0000256" key="9">
    <source>
        <dbReference type="ARBA" id="ARBA00023136"/>
    </source>
</evidence>
<dbReference type="InterPro" id="IPR003439">
    <property type="entry name" value="ABC_transporter-like_ATP-bd"/>
</dbReference>
<keyword evidence="12" id="KW-1185">Reference proteome</keyword>
<evidence type="ECO:0000256" key="6">
    <source>
        <dbReference type="ARBA" id="ARBA00022840"/>
    </source>
</evidence>
<organism evidence="11 12">
    <name type="scientific">Desulfuribacillus alkaliarsenatis</name>
    <dbReference type="NCBI Taxonomy" id="766136"/>
    <lineage>
        <taxon>Bacteria</taxon>
        <taxon>Bacillati</taxon>
        <taxon>Bacillota</taxon>
        <taxon>Desulfuribacillia</taxon>
        <taxon>Desulfuribacillales</taxon>
        <taxon>Desulfuribacillaceae</taxon>
        <taxon>Desulfuribacillus</taxon>
    </lineage>
</organism>
<dbReference type="PANTHER" id="PTHR42771:SF2">
    <property type="entry name" value="IRON(3+)-HYDROXAMATE IMPORT ATP-BINDING PROTEIN FHUC"/>
    <property type="match status" value="1"/>
</dbReference>
<dbReference type="PANTHER" id="PTHR42771">
    <property type="entry name" value="IRON(3+)-HYDROXAMATE IMPORT ATP-BINDING PROTEIN FHUC"/>
    <property type="match status" value="1"/>
</dbReference>
<dbReference type="Pfam" id="PF00005">
    <property type="entry name" value="ABC_tran"/>
    <property type="match status" value="1"/>
</dbReference>
<dbReference type="CDD" id="cd03214">
    <property type="entry name" value="ABC_Iron-Siderophores_B12_Hemin"/>
    <property type="match status" value="1"/>
</dbReference>
<dbReference type="PROSITE" id="PS50893">
    <property type="entry name" value="ABC_TRANSPORTER_2"/>
    <property type="match status" value="1"/>
</dbReference>
<keyword evidence="5" id="KW-0547">Nucleotide-binding</keyword>
<evidence type="ECO:0000256" key="7">
    <source>
        <dbReference type="ARBA" id="ARBA00023004"/>
    </source>
</evidence>
<dbReference type="Gene3D" id="3.40.50.300">
    <property type="entry name" value="P-loop containing nucleotide triphosphate hydrolases"/>
    <property type="match status" value="1"/>
</dbReference>
<evidence type="ECO:0000259" key="10">
    <source>
        <dbReference type="PROSITE" id="PS50893"/>
    </source>
</evidence>
<name>A0A1E5G2W1_9FIRM</name>
<dbReference type="FunFam" id="3.40.50.300:FF:000134">
    <property type="entry name" value="Iron-enterobactin ABC transporter ATP-binding protein"/>
    <property type="match status" value="1"/>
</dbReference>
<sequence>MAKITTEKLCLSYGETQVIDNLDLVIPPGKVTVFIGSNGCGKSTLLKSIARLLKPVGGAVVLDGKDISKTSTKQVAKKMSILPQGPTAPQELTVFQLVKLGRYPHQNWFNQWTEEDEHYVRDALRITQLDHLAERAVESLSGGQRQRAWIAMTLAQNTDLILLDEPTTFLDLNHQVEVLDILFELNRKQKRTIVMVLHDLNLAARYADHMVAVANKTVVACGVPEKIMNVELIQKVFCMDCLVSKDPLFGTPMCIPFGKGIKADKIRPACNY</sequence>
<gene>
    <name evidence="11" type="ORF">BHF68_04095</name>
</gene>
<comment type="caution">
    <text evidence="11">The sequence shown here is derived from an EMBL/GenBank/DDBJ whole genome shotgun (WGS) entry which is preliminary data.</text>
</comment>
<evidence type="ECO:0000256" key="5">
    <source>
        <dbReference type="ARBA" id="ARBA00022741"/>
    </source>
</evidence>